<organism evidence="2 3">
    <name type="scientific">Candidatus Curtissbacteria bacterium GW2011_GWC2_38_9</name>
    <dbReference type="NCBI Taxonomy" id="1618414"/>
    <lineage>
        <taxon>Bacteria</taxon>
        <taxon>Candidatus Curtissiibacteriota</taxon>
    </lineage>
</organism>
<dbReference type="InterPro" id="IPR006119">
    <property type="entry name" value="Resolv_N"/>
</dbReference>
<dbReference type="AlphaFoldDB" id="A0A0G0LFX7"/>
<dbReference type="GO" id="GO:0003677">
    <property type="term" value="F:DNA binding"/>
    <property type="evidence" value="ECO:0007669"/>
    <property type="project" value="InterPro"/>
</dbReference>
<name>A0A0G0LFX7_9BACT</name>
<reference evidence="2 3" key="1">
    <citation type="journal article" date="2015" name="Nature">
        <title>rRNA introns, odd ribosomes, and small enigmatic genomes across a large radiation of phyla.</title>
        <authorList>
            <person name="Brown C.T."/>
            <person name="Hug L.A."/>
            <person name="Thomas B.C."/>
            <person name="Sharon I."/>
            <person name="Castelle C.J."/>
            <person name="Singh A."/>
            <person name="Wilkins M.J."/>
            <person name="Williams K.H."/>
            <person name="Banfield J.F."/>
        </authorList>
    </citation>
    <scope>NUCLEOTIDE SEQUENCE [LARGE SCALE GENOMIC DNA]</scope>
</reference>
<dbReference type="GO" id="GO:0000150">
    <property type="term" value="F:DNA strand exchange activity"/>
    <property type="evidence" value="ECO:0007669"/>
    <property type="project" value="InterPro"/>
</dbReference>
<comment type="caution">
    <text evidence="2">The sequence shown here is derived from an EMBL/GenBank/DDBJ whole genome shotgun (WGS) entry which is preliminary data.</text>
</comment>
<accession>A0A0G0LFX7</accession>
<evidence type="ECO:0000259" key="1">
    <source>
        <dbReference type="Pfam" id="PF00239"/>
    </source>
</evidence>
<protein>
    <recommendedName>
        <fullName evidence="1">Resolvase/invertase-type recombinase catalytic domain-containing protein</fullName>
    </recommendedName>
</protein>
<proteinExistence type="predicted"/>
<dbReference type="SUPFAM" id="SSF53041">
    <property type="entry name" value="Resolvase-like"/>
    <property type="match status" value="1"/>
</dbReference>
<evidence type="ECO:0000313" key="3">
    <source>
        <dbReference type="Proteomes" id="UP000034893"/>
    </source>
</evidence>
<dbReference type="Gene3D" id="3.40.50.1390">
    <property type="entry name" value="Resolvase, N-terminal catalytic domain"/>
    <property type="match status" value="1"/>
</dbReference>
<dbReference type="InterPro" id="IPR036162">
    <property type="entry name" value="Resolvase-like_N_sf"/>
</dbReference>
<evidence type="ECO:0000313" key="2">
    <source>
        <dbReference type="EMBL" id="KKQ89972.1"/>
    </source>
</evidence>
<dbReference type="Proteomes" id="UP000034893">
    <property type="component" value="Unassembled WGS sequence"/>
</dbReference>
<gene>
    <name evidence="2" type="ORF">UT12_C0004G0002</name>
</gene>
<sequence length="81" mass="9638">MKAIIIARVSTEEQREAENSLPAQLSRLESYCQRKNFDIIKKFSFDESAYKKKRKDFDDIYESNTRAKTKTTPLLWLRALY</sequence>
<dbReference type="Pfam" id="PF00239">
    <property type="entry name" value="Resolvase"/>
    <property type="match status" value="1"/>
</dbReference>
<dbReference type="EMBL" id="LBVP01000004">
    <property type="protein sequence ID" value="KKQ89972.1"/>
    <property type="molecule type" value="Genomic_DNA"/>
</dbReference>
<feature type="domain" description="Resolvase/invertase-type recombinase catalytic" evidence="1">
    <location>
        <begin position="3"/>
        <end position="63"/>
    </location>
</feature>